<keyword evidence="2" id="KW-1185">Reference proteome</keyword>
<dbReference type="AlphaFoldDB" id="A0A0V0ZR98"/>
<gene>
    <name evidence="1" type="ORF">T12_17051</name>
</gene>
<feature type="non-terminal residue" evidence="1">
    <location>
        <position position="165"/>
    </location>
</feature>
<evidence type="ECO:0000313" key="2">
    <source>
        <dbReference type="Proteomes" id="UP000054783"/>
    </source>
</evidence>
<dbReference type="OrthoDB" id="10421771at2759"/>
<comment type="caution">
    <text evidence="1">The sequence shown here is derived from an EMBL/GenBank/DDBJ whole genome shotgun (WGS) entry which is preliminary data.</text>
</comment>
<reference evidence="1 2" key="1">
    <citation type="submission" date="2015-01" db="EMBL/GenBank/DDBJ databases">
        <title>Evolution of Trichinella species and genotypes.</title>
        <authorList>
            <person name="Korhonen P.K."/>
            <person name="Edoardo P."/>
            <person name="Giuseppe L.R."/>
            <person name="Gasser R.B."/>
        </authorList>
    </citation>
    <scope>NUCLEOTIDE SEQUENCE [LARGE SCALE GENOMIC DNA]</scope>
    <source>
        <strain evidence="1">ISS2496</strain>
    </source>
</reference>
<sequence length="165" mass="17927">MIKAENTAENQICGVNMPSVAHQAFQKTAVYNPYIISVGRPSNAISRPPLPTIVGLGQNGYNTNNYTHPYYGTYKMIKAENSTEIPQICGVNMPSVAHQAFQKTAVYNPYIISVGRPSNAIPRPPLPTIVGLGQNEHSGNNETHPFLGTDKMIKAENTAENQICG</sequence>
<evidence type="ECO:0000313" key="1">
    <source>
        <dbReference type="EMBL" id="KRY14900.1"/>
    </source>
</evidence>
<accession>A0A0V0ZR98</accession>
<protein>
    <submittedName>
        <fullName evidence="1">Uncharacterized protein</fullName>
    </submittedName>
</protein>
<organism evidence="1 2">
    <name type="scientific">Trichinella patagoniensis</name>
    <dbReference type="NCBI Taxonomy" id="990121"/>
    <lineage>
        <taxon>Eukaryota</taxon>
        <taxon>Metazoa</taxon>
        <taxon>Ecdysozoa</taxon>
        <taxon>Nematoda</taxon>
        <taxon>Enoplea</taxon>
        <taxon>Dorylaimia</taxon>
        <taxon>Trichinellida</taxon>
        <taxon>Trichinellidae</taxon>
        <taxon>Trichinella</taxon>
    </lineage>
</organism>
<dbReference type="Proteomes" id="UP000054783">
    <property type="component" value="Unassembled WGS sequence"/>
</dbReference>
<name>A0A0V0ZR98_9BILA</name>
<proteinExistence type="predicted"/>
<dbReference type="EMBL" id="JYDQ01000106">
    <property type="protein sequence ID" value="KRY14900.1"/>
    <property type="molecule type" value="Genomic_DNA"/>
</dbReference>